<keyword evidence="12 19" id="KW-0863">Zinc-finger</keyword>
<feature type="region of interest" description="Disordered" evidence="21">
    <location>
        <begin position="459"/>
        <end position="478"/>
    </location>
</feature>
<dbReference type="GO" id="GO:0030430">
    <property type="term" value="C:host cell cytoplasm"/>
    <property type="evidence" value="ECO:0007669"/>
    <property type="project" value="UniProtKB-SubCell"/>
</dbReference>
<dbReference type="SUPFAM" id="SSF47353">
    <property type="entry name" value="Retrovirus capsid dimerization domain-like"/>
    <property type="match status" value="1"/>
</dbReference>
<dbReference type="GO" id="GO:0019013">
    <property type="term" value="C:viral nucleocapsid"/>
    <property type="evidence" value="ECO:0007669"/>
    <property type="project" value="UniProtKB-KW"/>
</dbReference>
<keyword evidence="8" id="KW-0519">Myristate</keyword>
<dbReference type="InterPro" id="IPR050195">
    <property type="entry name" value="Primate_lentivir_Gag_pol-like"/>
</dbReference>
<evidence type="ECO:0000256" key="2">
    <source>
        <dbReference type="ARBA" id="ARBA00004192"/>
    </source>
</evidence>
<dbReference type="InterPro" id="IPR045345">
    <property type="entry name" value="Gag_p24_C"/>
</dbReference>
<evidence type="ECO:0000256" key="4">
    <source>
        <dbReference type="ARBA" id="ARBA00022561"/>
    </source>
</evidence>
<keyword evidence="18" id="KW-0449">Lipoprotein</keyword>
<evidence type="ECO:0000256" key="12">
    <source>
        <dbReference type="ARBA" id="ARBA00022771"/>
    </source>
</evidence>
<evidence type="ECO:0000256" key="9">
    <source>
        <dbReference type="ARBA" id="ARBA00022723"/>
    </source>
</evidence>
<sequence>MGNEQGLLGKKTVEKLQKVKLKKGKKGCYKVKHIRWMCTEVERLQLNIELLKSAQGVGKILEQVQPLVVTGSEVLKSLWGMLCVCYCLHRGWDVEHTQEAEGRVAEAMKKQAMIEQAERTEQQAAQEELEKRQEMPIVTGPQGPMHSPLSPRTLAAWVKCVEQGITPSLAPMFLAYSTGAIAYDMNLMLNILDTHQGFLQVLKEELNKKAEEYDLTHPVPQPQQQGALRQPTASDIMGTTSSVAEQVAWGEPVANIYRGWIVQSLEKVIQIARPSSVLDIRQGAKEDFKSYVDRFFSALRAEPAGGEIKQWMANNLLIQHANPECKRILKGLQKPSLEDMLSACQGVGGPDYKAKVLAEAMQGMQKIGMVEVSTARCFNCGQVGHLARNCPKPRQFPTRGRGGSRGRGIMRGGIRRGGQAKCFGCGQYGHIQATCPNKQVNFLGTPGGMDLQTAVFPPKMSQRKESSKGEMDREGIYPSLKSLFGEDLLSGQN</sequence>
<dbReference type="InterPro" id="IPR008919">
    <property type="entry name" value="Retrov_capsid_N"/>
</dbReference>
<keyword evidence="20" id="KW-0175">Coiled coil</keyword>
<dbReference type="SMART" id="SM00343">
    <property type="entry name" value="ZnF_C2HC"/>
    <property type="match status" value="2"/>
</dbReference>
<reference evidence="23" key="1">
    <citation type="journal article" date="2013" name="Retrovirology">
        <title>Discovery and full genome characterization of two highly divergent simian immunodeficiency viruses infecting black-and-white colobus monkeys (Colobus guereza) in Kibale National Park, Uganda.</title>
        <authorList>
            <person name="Lauck M."/>
            <person name="Switzer W.M."/>
            <person name="Sibley S.D."/>
            <person name="Hyeroba D."/>
            <person name="Tumukunde A."/>
            <person name="Weny G."/>
            <person name="Taylor B."/>
            <person name="Shankar A."/>
            <person name="Ting N."/>
            <person name="Chapman C.A."/>
            <person name="Friedrich T.C."/>
            <person name="Goldberg T.L."/>
            <person name="O Connor D.H."/>
        </authorList>
    </citation>
    <scope>NUCLEOTIDE SEQUENCE</scope>
    <source>
        <strain evidence="23">BWC02</strain>
    </source>
</reference>
<feature type="coiled-coil region" evidence="20">
    <location>
        <begin position="107"/>
        <end position="134"/>
    </location>
</feature>
<evidence type="ECO:0000256" key="21">
    <source>
        <dbReference type="SAM" id="MobiDB-lite"/>
    </source>
</evidence>
<dbReference type="PANTHER" id="PTHR40389">
    <property type="entry name" value="ENDOGENOUS RETROVIRUS GROUP K MEMBER 24 GAG POLYPROTEIN-RELATED"/>
    <property type="match status" value="1"/>
</dbReference>
<evidence type="ECO:0000256" key="5">
    <source>
        <dbReference type="ARBA" id="ARBA00022562"/>
    </source>
</evidence>
<keyword evidence="11" id="KW-0688">Ribosomal frameshifting</keyword>
<keyword evidence="10" id="KW-0677">Repeat</keyword>
<dbReference type="GO" id="GO:0075523">
    <property type="term" value="P:viral translational frameshifting"/>
    <property type="evidence" value="ECO:0007669"/>
    <property type="project" value="UniProtKB-KW"/>
</dbReference>
<dbReference type="InterPro" id="IPR000071">
    <property type="entry name" value="Lentvrl_matrix_N"/>
</dbReference>
<organism evidence="23">
    <name type="scientific">Simian immunodeficiency virus</name>
    <name type="common">SIV</name>
    <dbReference type="NCBI Taxonomy" id="11723"/>
    <lineage>
        <taxon>Viruses</taxon>
        <taxon>Riboviria</taxon>
        <taxon>Pararnavirae</taxon>
        <taxon>Artverviricota</taxon>
        <taxon>Revtraviricetes</taxon>
        <taxon>Ortervirales</taxon>
        <taxon>Retroviridae</taxon>
        <taxon>Orthoretrovirinae</taxon>
        <taxon>Lentivirus</taxon>
        <taxon>Lentivirus simimdef</taxon>
    </lineage>
</organism>
<dbReference type="InterPro" id="IPR001878">
    <property type="entry name" value="Znf_CCHC"/>
</dbReference>
<dbReference type="PROSITE" id="PS50158">
    <property type="entry name" value="ZF_CCHC"/>
    <property type="match status" value="2"/>
</dbReference>
<evidence type="ECO:0000256" key="14">
    <source>
        <dbReference type="ARBA" id="ARBA00022844"/>
    </source>
</evidence>
<evidence type="ECO:0000256" key="17">
    <source>
        <dbReference type="ARBA" id="ARBA00023200"/>
    </source>
</evidence>
<keyword evidence="14" id="KW-0946">Virion</keyword>
<keyword evidence="7" id="KW-1188">Viral release from host cell</keyword>
<organismHost>
    <name type="scientific">Pan troglodytes</name>
    <name type="common">Chimpanzee</name>
    <dbReference type="NCBI Taxonomy" id="9598"/>
</organismHost>
<proteinExistence type="predicted"/>
<dbReference type="EMBL" id="KF214244">
    <property type="protein sequence ID" value="AGZ63445.1"/>
    <property type="molecule type" value="Genomic_RNA"/>
</dbReference>
<dbReference type="GO" id="GO:0008270">
    <property type="term" value="F:zinc ion binding"/>
    <property type="evidence" value="ECO:0007669"/>
    <property type="project" value="UniProtKB-KW"/>
</dbReference>
<organismHost>
    <name type="scientific">Cercopithecidae</name>
    <name type="common">Old World monkeys</name>
    <dbReference type="NCBI Taxonomy" id="9527"/>
</organismHost>
<gene>
    <name evidence="23" type="primary">gag</name>
</gene>
<evidence type="ECO:0000256" key="10">
    <source>
        <dbReference type="ARBA" id="ARBA00022737"/>
    </source>
</evidence>
<dbReference type="InterPro" id="IPR010999">
    <property type="entry name" value="Retrovr_matrix"/>
</dbReference>
<comment type="subcellular location">
    <subcellularLocation>
        <location evidence="2">Host cytoplasm</location>
    </subcellularLocation>
    <subcellularLocation>
        <location evidence="1">Host nucleus</location>
    </subcellularLocation>
    <subcellularLocation>
        <location evidence="3">Virion</location>
    </subcellularLocation>
</comment>
<dbReference type="Pfam" id="PF19317">
    <property type="entry name" value="Gag_p24_C"/>
    <property type="match status" value="1"/>
</dbReference>
<evidence type="ECO:0000313" key="23">
    <source>
        <dbReference type="EMBL" id="AGZ63445.1"/>
    </source>
</evidence>
<feature type="compositionally biased region" description="Gly residues" evidence="21">
    <location>
        <begin position="400"/>
        <end position="411"/>
    </location>
</feature>
<evidence type="ECO:0000256" key="1">
    <source>
        <dbReference type="ARBA" id="ARBA00004147"/>
    </source>
</evidence>
<evidence type="ECO:0000256" key="16">
    <source>
        <dbReference type="ARBA" id="ARBA00023086"/>
    </source>
</evidence>
<feature type="compositionally biased region" description="Basic and acidic residues" evidence="21">
    <location>
        <begin position="462"/>
        <end position="475"/>
    </location>
</feature>
<dbReference type="Gene3D" id="4.10.60.10">
    <property type="entry name" value="Zinc finger, CCHC-type"/>
    <property type="match status" value="1"/>
</dbReference>
<protein>
    <submittedName>
        <fullName evidence="23">Gag protein</fullName>
    </submittedName>
</protein>
<dbReference type="InterPro" id="IPR036875">
    <property type="entry name" value="Znf_CCHC_sf"/>
</dbReference>
<evidence type="ECO:0000256" key="18">
    <source>
        <dbReference type="ARBA" id="ARBA00023288"/>
    </source>
</evidence>
<evidence type="ECO:0000256" key="7">
    <source>
        <dbReference type="ARBA" id="ARBA00022612"/>
    </source>
</evidence>
<dbReference type="InterPro" id="IPR012344">
    <property type="entry name" value="Matrix_HIV/RSV_N"/>
</dbReference>
<dbReference type="Pfam" id="PF00098">
    <property type="entry name" value="zf-CCHC"/>
    <property type="match status" value="1"/>
</dbReference>
<keyword evidence="17" id="KW-1035">Host cytoplasm</keyword>
<dbReference type="SUPFAM" id="SSF57756">
    <property type="entry name" value="Retrovirus zinc finger-like domains"/>
    <property type="match status" value="1"/>
</dbReference>
<evidence type="ECO:0000259" key="22">
    <source>
        <dbReference type="PROSITE" id="PS50158"/>
    </source>
</evidence>
<dbReference type="GO" id="GO:0003723">
    <property type="term" value="F:RNA binding"/>
    <property type="evidence" value="ECO:0007669"/>
    <property type="project" value="UniProtKB-KW"/>
</dbReference>
<dbReference type="InterPro" id="IPR008916">
    <property type="entry name" value="Retrov_capsid_C"/>
</dbReference>
<dbReference type="Gene3D" id="1.20.5.760">
    <property type="entry name" value="Single helix bin"/>
    <property type="match status" value="1"/>
</dbReference>
<keyword evidence="9" id="KW-0479">Metal-binding</keyword>
<evidence type="ECO:0000256" key="8">
    <source>
        <dbReference type="ARBA" id="ARBA00022707"/>
    </source>
</evidence>
<evidence type="ECO:0000256" key="6">
    <source>
        <dbReference type="ARBA" id="ARBA00022581"/>
    </source>
</evidence>
<dbReference type="Gene3D" id="1.10.150.90">
    <property type="entry name" value="Immunodeficiency lentiviruses, gag gene matrix protein p17"/>
    <property type="match status" value="1"/>
</dbReference>
<dbReference type="PRINTS" id="PR00234">
    <property type="entry name" value="HIV1MATRIX"/>
</dbReference>
<keyword evidence="4" id="KW-0167">Capsid protein</keyword>
<name>U5XKR5_SIV</name>
<dbReference type="SUPFAM" id="SSF47943">
    <property type="entry name" value="Retrovirus capsid protein, N-terminal core domain"/>
    <property type="match status" value="1"/>
</dbReference>
<evidence type="ECO:0000256" key="15">
    <source>
        <dbReference type="ARBA" id="ARBA00022884"/>
    </source>
</evidence>
<feature type="domain" description="CCHC-type" evidence="22">
    <location>
        <begin position="421"/>
        <end position="437"/>
    </location>
</feature>
<keyword evidence="6" id="KW-0945">Host-virus interaction</keyword>
<feature type="region of interest" description="Disordered" evidence="21">
    <location>
        <begin position="391"/>
        <end position="411"/>
    </location>
</feature>
<evidence type="ECO:0000256" key="3">
    <source>
        <dbReference type="ARBA" id="ARBA00004328"/>
    </source>
</evidence>
<keyword evidence="13" id="KW-0862">Zinc</keyword>
<dbReference type="SUPFAM" id="SSF47836">
    <property type="entry name" value="Retroviral matrix proteins"/>
    <property type="match status" value="1"/>
</dbReference>
<dbReference type="Pfam" id="PF00540">
    <property type="entry name" value="Gag_p17"/>
    <property type="match status" value="1"/>
</dbReference>
<accession>U5XKR5</accession>
<evidence type="ECO:0000256" key="20">
    <source>
        <dbReference type="SAM" id="Coils"/>
    </source>
</evidence>
<feature type="domain" description="CCHC-type" evidence="22">
    <location>
        <begin position="376"/>
        <end position="392"/>
    </location>
</feature>
<keyword evidence="15" id="KW-0694">RNA-binding</keyword>
<evidence type="ECO:0000256" key="19">
    <source>
        <dbReference type="PROSITE-ProRule" id="PRU00047"/>
    </source>
</evidence>
<dbReference type="Gene3D" id="1.10.375.10">
    <property type="entry name" value="Human Immunodeficiency Virus Type 1 Capsid Protein"/>
    <property type="match status" value="1"/>
</dbReference>
<evidence type="ECO:0000256" key="13">
    <source>
        <dbReference type="ARBA" id="ARBA00022833"/>
    </source>
</evidence>
<keyword evidence="16" id="KW-0543">Viral nucleoprotein</keyword>
<dbReference type="PANTHER" id="PTHR40389:SF2">
    <property type="entry name" value="ENDOGENOUS RETROVIRUS GROUP K MEMBER 24 GAG POLYPROTEIN-RELATED"/>
    <property type="match status" value="1"/>
</dbReference>
<keyword evidence="5" id="KW-1048">Host nucleus</keyword>
<dbReference type="GO" id="GO:0005198">
    <property type="term" value="F:structural molecule activity"/>
    <property type="evidence" value="ECO:0007669"/>
    <property type="project" value="InterPro"/>
</dbReference>
<dbReference type="Gene3D" id="1.10.1200.30">
    <property type="match status" value="1"/>
</dbReference>
<evidence type="ECO:0000256" key="11">
    <source>
        <dbReference type="ARBA" id="ARBA00022758"/>
    </source>
</evidence>
<dbReference type="GO" id="GO:0042025">
    <property type="term" value="C:host cell nucleus"/>
    <property type="evidence" value="ECO:0007669"/>
    <property type="project" value="UniProtKB-SubCell"/>
</dbReference>